<dbReference type="OrthoDB" id="7314768at2759"/>
<protein>
    <submittedName>
        <fullName evidence="3">Uncharacterized protein</fullName>
    </submittedName>
</protein>
<keyword evidence="2" id="KW-0732">Signal</keyword>
<gene>
    <name evidence="3" type="primary">HaOG204392</name>
    <name evidence="3" type="ORF">B5X24_HaOG204392</name>
</gene>
<dbReference type="EMBL" id="KZ149951">
    <property type="protein sequence ID" value="PZC76624.1"/>
    <property type="molecule type" value="Genomic_DNA"/>
</dbReference>
<keyword evidence="4" id="KW-1185">Reference proteome</keyword>
<sequence>MFVFKAFAFVLVVSFVVEAVPVVFKESTPNGESIVAISSSDPNVEKYFTQQFATRSGFKRVDDEEQNRPFNNQGQVPQGTVHSSYSIAVPGKAVAGAGRSFASASSGPFFPLFAFPIIPDNYGFNNFGPNDWVQNVEGFYNPSFPGNSQVNSATAINDNGHIYGNVNSVTFDNRKKPSDGFDKPAERSDSRDKNVNSYNKKTRSVDPFDNNVRYGNNY</sequence>
<dbReference type="AlphaFoldDB" id="A0A2W1BSK5"/>
<evidence type="ECO:0000256" key="2">
    <source>
        <dbReference type="SAM" id="SignalP"/>
    </source>
</evidence>
<organism evidence="3 4">
    <name type="scientific">Helicoverpa armigera</name>
    <name type="common">Cotton bollworm</name>
    <name type="synonym">Heliothis armigera</name>
    <dbReference type="NCBI Taxonomy" id="29058"/>
    <lineage>
        <taxon>Eukaryota</taxon>
        <taxon>Metazoa</taxon>
        <taxon>Ecdysozoa</taxon>
        <taxon>Arthropoda</taxon>
        <taxon>Hexapoda</taxon>
        <taxon>Insecta</taxon>
        <taxon>Pterygota</taxon>
        <taxon>Neoptera</taxon>
        <taxon>Endopterygota</taxon>
        <taxon>Lepidoptera</taxon>
        <taxon>Glossata</taxon>
        <taxon>Ditrysia</taxon>
        <taxon>Noctuoidea</taxon>
        <taxon>Noctuidae</taxon>
        <taxon>Heliothinae</taxon>
        <taxon>Helicoverpa</taxon>
    </lineage>
</organism>
<evidence type="ECO:0000313" key="3">
    <source>
        <dbReference type="EMBL" id="PZC76624.1"/>
    </source>
</evidence>
<evidence type="ECO:0000256" key="1">
    <source>
        <dbReference type="SAM" id="MobiDB-lite"/>
    </source>
</evidence>
<feature type="chain" id="PRO_5015909728" evidence="2">
    <location>
        <begin position="20"/>
        <end position="218"/>
    </location>
</feature>
<evidence type="ECO:0000313" key="4">
    <source>
        <dbReference type="Proteomes" id="UP000249218"/>
    </source>
</evidence>
<reference evidence="3 4" key="1">
    <citation type="journal article" date="2017" name="BMC Biol.">
        <title>Genomic innovations, transcriptional plasticity and gene loss underlying the evolution and divergence of two highly polyphagous and invasive Helicoverpa pest species.</title>
        <authorList>
            <person name="Pearce S.L."/>
            <person name="Clarke D.F."/>
            <person name="East P.D."/>
            <person name="Elfekih S."/>
            <person name="Gordon K.H."/>
            <person name="Jermiin L.S."/>
            <person name="McGaughran A."/>
            <person name="Oakeshott J.G."/>
            <person name="Papanikolaou A."/>
            <person name="Perera O.P."/>
            <person name="Rane R.V."/>
            <person name="Richards S."/>
            <person name="Tay W.T."/>
            <person name="Walsh T.K."/>
            <person name="Anderson A."/>
            <person name="Anderson C.J."/>
            <person name="Asgari S."/>
            <person name="Board P.G."/>
            <person name="Bretschneider A."/>
            <person name="Campbell P.M."/>
            <person name="Chertemps T."/>
            <person name="Christeller J.T."/>
            <person name="Coppin C.W."/>
            <person name="Downes S.J."/>
            <person name="Duan G."/>
            <person name="Farnsworth C.A."/>
            <person name="Good R.T."/>
            <person name="Han L.B."/>
            <person name="Han Y.C."/>
            <person name="Hatje K."/>
            <person name="Horne I."/>
            <person name="Huang Y.P."/>
            <person name="Hughes D.S."/>
            <person name="Jacquin-Joly E."/>
            <person name="James W."/>
            <person name="Jhangiani S."/>
            <person name="Kollmar M."/>
            <person name="Kuwar S.S."/>
            <person name="Li S."/>
            <person name="Liu N.Y."/>
            <person name="Maibeche M.T."/>
            <person name="Miller J.R."/>
            <person name="Montagne N."/>
            <person name="Perry T."/>
            <person name="Qu J."/>
            <person name="Song S.V."/>
            <person name="Sutton G.G."/>
            <person name="Vogel H."/>
            <person name="Walenz B.P."/>
            <person name="Xu W."/>
            <person name="Zhang H.J."/>
            <person name="Zou Z."/>
            <person name="Batterham P."/>
            <person name="Edwards O.R."/>
            <person name="Feyereisen R."/>
            <person name="Gibbs R.A."/>
            <person name="Heckel D.G."/>
            <person name="McGrath A."/>
            <person name="Robin C."/>
            <person name="Scherer S.E."/>
            <person name="Worley K.C."/>
            <person name="Wu Y.D."/>
        </authorList>
    </citation>
    <scope>NUCLEOTIDE SEQUENCE [LARGE SCALE GENOMIC DNA]</scope>
    <source>
        <strain evidence="3">Harm_GR_Male_#8</strain>
        <tissue evidence="3">Whole organism</tissue>
    </source>
</reference>
<feature type="region of interest" description="Disordered" evidence="1">
    <location>
        <begin position="173"/>
        <end position="218"/>
    </location>
</feature>
<accession>A0A2W1BSK5</accession>
<feature type="signal peptide" evidence="2">
    <location>
        <begin position="1"/>
        <end position="19"/>
    </location>
</feature>
<dbReference type="Proteomes" id="UP000249218">
    <property type="component" value="Unassembled WGS sequence"/>
</dbReference>
<feature type="compositionally biased region" description="Basic and acidic residues" evidence="1">
    <location>
        <begin position="173"/>
        <end position="194"/>
    </location>
</feature>
<proteinExistence type="predicted"/>
<name>A0A2W1BSK5_HELAM</name>